<reference evidence="2 3" key="1">
    <citation type="submission" date="2024-04" db="EMBL/GenBank/DDBJ databases">
        <title>Phyllosticta paracitricarpa is synonymous to the EU quarantine fungus P. citricarpa based on phylogenomic analyses.</title>
        <authorList>
            <consortium name="Lawrence Berkeley National Laboratory"/>
            <person name="Van Ingen-Buijs V.A."/>
            <person name="Van Westerhoven A.C."/>
            <person name="Haridas S."/>
            <person name="Skiadas P."/>
            <person name="Martin F."/>
            <person name="Groenewald J.Z."/>
            <person name="Crous P.W."/>
            <person name="Seidl M.F."/>
        </authorList>
    </citation>
    <scope>NUCLEOTIDE SEQUENCE [LARGE SCALE GENOMIC DNA]</scope>
    <source>
        <strain evidence="2 3">CBS 123374</strain>
    </source>
</reference>
<proteinExistence type="predicted"/>
<dbReference type="EMBL" id="JBBWRZ010000004">
    <property type="protein sequence ID" value="KAK8237661.1"/>
    <property type="molecule type" value="Genomic_DNA"/>
</dbReference>
<dbReference type="Proteomes" id="UP001492380">
    <property type="component" value="Unassembled WGS sequence"/>
</dbReference>
<comment type="caution">
    <text evidence="2">The sequence shown here is derived from an EMBL/GenBank/DDBJ whole genome shotgun (WGS) entry which is preliminary data.</text>
</comment>
<feature type="region of interest" description="Disordered" evidence="1">
    <location>
        <begin position="169"/>
        <end position="195"/>
    </location>
</feature>
<keyword evidence="3" id="KW-1185">Reference proteome</keyword>
<evidence type="ECO:0000313" key="2">
    <source>
        <dbReference type="EMBL" id="KAK8237661.1"/>
    </source>
</evidence>
<protein>
    <submittedName>
        <fullName evidence="2">Uncharacterized protein</fullName>
    </submittedName>
</protein>
<feature type="compositionally biased region" description="Basic and acidic residues" evidence="1">
    <location>
        <begin position="169"/>
        <end position="182"/>
    </location>
</feature>
<name>A0ABR1YRP9_9PEZI</name>
<organism evidence="2 3">
    <name type="scientific">Phyllosticta capitalensis</name>
    <dbReference type="NCBI Taxonomy" id="121624"/>
    <lineage>
        <taxon>Eukaryota</taxon>
        <taxon>Fungi</taxon>
        <taxon>Dikarya</taxon>
        <taxon>Ascomycota</taxon>
        <taxon>Pezizomycotina</taxon>
        <taxon>Dothideomycetes</taxon>
        <taxon>Dothideomycetes incertae sedis</taxon>
        <taxon>Botryosphaeriales</taxon>
        <taxon>Phyllostictaceae</taxon>
        <taxon>Phyllosticta</taxon>
    </lineage>
</organism>
<gene>
    <name evidence="2" type="ORF">HDK90DRAFT_481179</name>
</gene>
<sequence>MLFFLQHQLFRRTKTQSAFPQSSIWLSHFWCSHGVLMCLCSSHLGPPARPDGRQLSPVWALLPSSRFRPSKAAGTALSPPFLSAQLNSMHPRSLHMHVQSTLRNNASSSRWSKALTNLGALALLTIKPCGPGPSCQSSSMHPRSLHMLVQFTLRNIIQMVISSRRFGRSRAEIARSRPPHDLSRRKRREPRSPHLSCQILCT</sequence>
<evidence type="ECO:0000256" key="1">
    <source>
        <dbReference type="SAM" id="MobiDB-lite"/>
    </source>
</evidence>
<accession>A0ABR1YRP9</accession>
<evidence type="ECO:0000313" key="3">
    <source>
        <dbReference type="Proteomes" id="UP001492380"/>
    </source>
</evidence>